<evidence type="ECO:0000256" key="2">
    <source>
        <dbReference type="ARBA" id="ARBA00023079"/>
    </source>
</evidence>
<evidence type="ECO:0000259" key="4">
    <source>
        <dbReference type="Pfam" id="PF20434"/>
    </source>
</evidence>
<comment type="domain">
    <text evidence="3">The main chain amide nitrogen atoms of the second glycine and its adjacent residue in the HGGXW motif define the oxyanion hole, and stabilize the oxyanion that forms during the nucleophilic attack by the catalytic serine during substrate cleavage.</text>
</comment>
<dbReference type="Proteomes" id="UP000283841">
    <property type="component" value="Unassembled WGS sequence"/>
</dbReference>
<protein>
    <recommendedName>
        <fullName evidence="3">Kynurenine formamidase</fullName>
        <shortName evidence="3">KFA</shortName>
        <shortName evidence="3">KFase</shortName>
        <ecNumber evidence="3">3.5.1.9</ecNumber>
    </recommendedName>
    <alternativeName>
        <fullName evidence="3">Arylformamidase</fullName>
    </alternativeName>
    <alternativeName>
        <fullName evidence="3">N-formylkynurenine formamidase</fullName>
        <shortName evidence="3">FKF</shortName>
    </alternativeName>
</protein>
<organism evidence="5 6">
    <name type="scientific">Byssochlamys spectabilis</name>
    <name type="common">Paecilomyces variotii</name>
    <dbReference type="NCBI Taxonomy" id="264951"/>
    <lineage>
        <taxon>Eukaryota</taxon>
        <taxon>Fungi</taxon>
        <taxon>Dikarya</taxon>
        <taxon>Ascomycota</taxon>
        <taxon>Pezizomycotina</taxon>
        <taxon>Eurotiomycetes</taxon>
        <taxon>Eurotiomycetidae</taxon>
        <taxon>Eurotiales</taxon>
        <taxon>Thermoascaceae</taxon>
        <taxon>Paecilomyces</taxon>
    </lineage>
</organism>
<dbReference type="InterPro" id="IPR050300">
    <property type="entry name" value="GDXG_lipolytic_enzyme"/>
</dbReference>
<feature type="short sequence motif" description="HGGXW" evidence="3">
    <location>
        <begin position="49"/>
        <end position="53"/>
    </location>
</feature>
<sequence length="314" mass="35109">MSSSSTSSPTEEFTHYYAQDHALQKVSVSVIQRNNPAEEDTGYWVIYIHGGAWRDPTVTLSSFDLTQSILLKSTTVQEKKKISAFASIEYRLSPHPNFPQDPHTTPTRELRRAQHPDHIHDVRAAITFLQTEYGFGDRYILIGHSCGATLAFQTVMDNLPGVNPDSDAMRLIKPKAIVGVEGIYDLRLLRDNYKRYDAYQEFLTGAFGPDEDLWDVVSPARASSSSSSSGIQRSWAEGKLVVLAHSVDDELVDFAQVDAMYDGLKAWGGEGNERRVVTLRDLHGLHNEVWSAGEELARVISVAVEELVRLDERS</sequence>
<name>A0A443HPM0_BYSSP</name>
<proteinExistence type="inferred from homology"/>
<evidence type="ECO:0000256" key="3">
    <source>
        <dbReference type="HAMAP-Rule" id="MF_03014"/>
    </source>
</evidence>
<dbReference type="PANTHER" id="PTHR48081">
    <property type="entry name" value="AB HYDROLASE SUPERFAMILY PROTEIN C4A8.06C"/>
    <property type="match status" value="1"/>
</dbReference>
<dbReference type="VEuPathDB" id="FungiDB:C8Q69DRAFT_333647"/>
<keyword evidence="1 3" id="KW-0378">Hydrolase</keyword>
<comment type="subunit">
    <text evidence="3">Homodimer.</text>
</comment>
<feature type="active site" evidence="3">
    <location>
        <position position="249"/>
    </location>
</feature>
<dbReference type="GO" id="GO:0019441">
    <property type="term" value="P:L-tryptophan catabolic process to kynurenine"/>
    <property type="evidence" value="ECO:0007669"/>
    <property type="project" value="UniProtKB-UniRule"/>
</dbReference>
<dbReference type="EMBL" id="RCNU01000009">
    <property type="protein sequence ID" value="RWQ93729.1"/>
    <property type="molecule type" value="Genomic_DNA"/>
</dbReference>
<dbReference type="GO" id="GO:0034354">
    <property type="term" value="P:'de novo' NAD+ biosynthetic process from L-tryptophan"/>
    <property type="evidence" value="ECO:0007669"/>
    <property type="project" value="UniProtKB-UniRule"/>
</dbReference>
<gene>
    <name evidence="5" type="ORF">C8Q69DRAFT_333647</name>
</gene>
<feature type="active site" description="Nucleophile" evidence="3">
    <location>
        <position position="145"/>
    </location>
</feature>
<keyword evidence="2 3" id="KW-0823">Tryptophan catabolism</keyword>
<dbReference type="Pfam" id="PF20434">
    <property type="entry name" value="BD-FAE"/>
    <property type="match status" value="1"/>
</dbReference>
<dbReference type="Gene3D" id="3.40.50.1820">
    <property type="entry name" value="alpha/beta hydrolase"/>
    <property type="match status" value="1"/>
</dbReference>
<comment type="function">
    <text evidence="3">Catalyzes the hydrolysis of N-formyl-L-kynurenine to L-kynurenine, the second step in the kynurenine pathway of tryptophan degradation. Kynurenine may be further oxidized to nicotinic acid, NAD(H) and NADP(H). Required for elimination of toxic metabolites.</text>
</comment>
<comment type="catalytic activity">
    <reaction evidence="3">
        <text>N-formyl-L-kynurenine + H2O = L-kynurenine + formate + H(+)</text>
        <dbReference type="Rhea" id="RHEA:13009"/>
        <dbReference type="ChEBI" id="CHEBI:15377"/>
        <dbReference type="ChEBI" id="CHEBI:15378"/>
        <dbReference type="ChEBI" id="CHEBI:15740"/>
        <dbReference type="ChEBI" id="CHEBI:57959"/>
        <dbReference type="ChEBI" id="CHEBI:58629"/>
        <dbReference type="EC" id="3.5.1.9"/>
    </reaction>
</comment>
<dbReference type="STRING" id="264951.A0A443HPM0"/>
<reference evidence="5 6" key="1">
    <citation type="journal article" date="2018" name="Front. Microbiol.">
        <title>Genomic and genetic insights into a cosmopolitan fungus, Paecilomyces variotii (Eurotiales).</title>
        <authorList>
            <person name="Urquhart A.S."/>
            <person name="Mondo S.J."/>
            <person name="Makela M.R."/>
            <person name="Hane J.K."/>
            <person name="Wiebenga A."/>
            <person name="He G."/>
            <person name="Mihaltcheva S."/>
            <person name="Pangilinan J."/>
            <person name="Lipzen A."/>
            <person name="Barry K."/>
            <person name="de Vries R.P."/>
            <person name="Grigoriev I.V."/>
            <person name="Idnurm A."/>
        </authorList>
    </citation>
    <scope>NUCLEOTIDE SEQUENCE [LARGE SCALE GENOMIC DNA]</scope>
    <source>
        <strain evidence="5 6">CBS 101075</strain>
    </source>
</reference>
<dbReference type="GeneID" id="39596783"/>
<dbReference type="UniPathway" id="UPA00333">
    <property type="reaction ID" value="UER00454"/>
</dbReference>
<feature type="active site" evidence="3">
    <location>
        <position position="286"/>
    </location>
</feature>
<dbReference type="EC" id="3.5.1.9" evidence="3"/>
<dbReference type="SUPFAM" id="SSF53474">
    <property type="entry name" value="alpha/beta-Hydrolases"/>
    <property type="match status" value="1"/>
</dbReference>
<comment type="pathway">
    <text evidence="3">Amino-acid degradation; L-tryptophan degradation via kynurenine pathway; L-kynurenine from L-tryptophan: step 2/2.</text>
</comment>
<evidence type="ECO:0000313" key="5">
    <source>
        <dbReference type="EMBL" id="RWQ93729.1"/>
    </source>
</evidence>
<comment type="caution">
    <text evidence="5">The sequence shown here is derived from an EMBL/GenBank/DDBJ whole genome shotgun (WGS) entry which is preliminary data.</text>
</comment>
<dbReference type="RefSeq" id="XP_028483374.1">
    <property type="nucleotide sequence ID" value="XM_028627506.1"/>
</dbReference>
<keyword evidence="6" id="KW-1185">Reference proteome</keyword>
<accession>A0A443HPM0</accession>
<comment type="similarity">
    <text evidence="3">Belongs to the kynurenine formamidase family.</text>
</comment>
<dbReference type="InterPro" id="IPR049492">
    <property type="entry name" value="BD-FAE-like_dom"/>
</dbReference>
<dbReference type="GO" id="GO:0004061">
    <property type="term" value="F:arylformamidase activity"/>
    <property type="evidence" value="ECO:0007669"/>
    <property type="project" value="UniProtKB-UniRule"/>
</dbReference>
<dbReference type="PANTHER" id="PTHR48081:SF33">
    <property type="entry name" value="KYNURENINE FORMAMIDASE"/>
    <property type="match status" value="1"/>
</dbReference>
<evidence type="ECO:0000313" key="6">
    <source>
        <dbReference type="Proteomes" id="UP000283841"/>
    </source>
</evidence>
<feature type="domain" description="BD-FAE-like" evidence="4">
    <location>
        <begin position="110"/>
        <end position="221"/>
    </location>
</feature>
<dbReference type="InterPro" id="IPR027519">
    <property type="entry name" value="KFase_ver/fungi-typ"/>
</dbReference>
<dbReference type="HAMAP" id="MF_03014">
    <property type="entry name" value="KFase"/>
    <property type="match status" value="1"/>
</dbReference>
<dbReference type="AlphaFoldDB" id="A0A443HPM0"/>
<evidence type="ECO:0000256" key="1">
    <source>
        <dbReference type="ARBA" id="ARBA00022801"/>
    </source>
</evidence>
<dbReference type="InterPro" id="IPR029058">
    <property type="entry name" value="AB_hydrolase_fold"/>
</dbReference>